<dbReference type="Pfam" id="PF00300">
    <property type="entry name" value="His_Phos_1"/>
    <property type="match status" value="1"/>
</dbReference>
<dbReference type="Proteomes" id="UP000018890">
    <property type="component" value="Unassembled WGS sequence"/>
</dbReference>
<dbReference type="Gene3D" id="3.40.50.1240">
    <property type="entry name" value="Phosphoglycerate mutase-like"/>
    <property type="match status" value="1"/>
</dbReference>
<sequence length="194" mass="21460">MSQHDYNTGDFFLSERSLPQLLSQGGYTLYSRHAEATIGVDQPNLDFTNCQTQRNLSENGRNQAHTYGETLRRLNIPIMTPVVASPFCRTRETAAIAFGEGSVYVDPFWVDVYNLSFNVTPAQQQTILHRVQSILETQPQPGTNGVIIAHSFPANIGLGPIPDMGTVVIRPRGQGNGYEVVAHVEIEEMANWGV</sequence>
<dbReference type="EMBL" id="BAUT01000049">
    <property type="protein sequence ID" value="GAE27400.1"/>
    <property type="molecule type" value="Genomic_DNA"/>
</dbReference>
<dbReference type="SUPFAM" id="SSF53254">
    <property type="entry name" value="Phosphoglycerate mutase-like"/>
    <property type="match status" value="1"/>
</dbReference>
<dbReference type="STRING" id="1236970.JCM9140_3545"/>
<organism evidence="1 2">
    <name type="scientific">Halalkalibacter wakoensis JCM 9140</name>
    <dbReference type="NCBI Taxonomy" id="1236970"/>
    <lineage>
        <taxon>Bacteria</taxon>
        <taxon>Bacillati</taxon>
        <taxon>Bacillota</taxon>
        <taxon>Bacilli</taxon>
        <taxon>Bacillales</taxon>
        <taxon>Bacillaceae</taxon>
        <taxon>Halalkalibacter</taxon>
    </lineage>
</organism>
<dbReference type="OrthoDB" id="2237472at2"/>
<name>W4Q615_9BACI</name>
<comment type="caution">
    <text evidence="1">The sequence shown here is derived from an EMBL/GenBank/DDBJ whole genome shotgun (WGS) entry which is preliminary data.</text>
</comment>
<accession>W4Q615</accession>
<dbReference type="InterPro" id="IPR029033">
    <property type="entry name" value="His_PPase_superfam"/>
</dbReference>
<gene>
    <name evidence="1" type="ORF">JCM9140_3545</name>
</gene>
<evidence type="ECO:0000313" key="1">
    <source>
        <dbReference type="EMBL" id="GAE27400.1"/>
    </source>
</evidence>
<evidence type="ECO:0000313" key="2">
    <source>
        <dbReference type="Proteomes" id="UP000018890"/>
    </source>
</evidence>
<proteinExistence type="predicted"/>
<dbReference type="InterPro" id="IPR013078">
    <property type="entry name" value="His_Pase_superF_clade-1"/>
</dbReference>
<reference evidence="1" key="1">
    <citation type="journal article" date="2014" name="Genome Announc.">
        <title>Draft Genome Sequences of Three Alkaliphilic Bacillus Strains, Bacillus wakoensis JCM 9140T, Bacillus akibai JCM 9157T, and Bacillus hemicellulosilyticus JCM 9152T.</title>
        <authorList>
            <person name="Yuki M."/>
            <person name="Oshima K."/>
            <person name="Suda W."/>
            <person name="Oshida Y."/>
            <person name="Kitamura K."/>
            <person name="Iida T."/>
            <person name="Hattori M."/>
            <person name="Ohkuma M."/>
        </authorList>
    </citation>
    <scope>NUCLEOTIDE SEQUENCE [LARGE SCALE GENOMIC DNA]</scope>
    <source>
        <strain evidence="1">JCM 9140</strain>
    </source>
</reference>
<dbReference type="CDD" id="cd07040">
    <property type="entry name" value="HP"/>
    <property type="match status" value="1"/>
</dbReference>
<protein>
    <submittedName>
        <fullName evidence="1">Fructose-2,6-bisphosphatase</fullName>
    </submittedName>
</protein>
<dbReference type="RefSeq" id="WP_052002315.1">
    <property type="nucleotide sequence ID" value="NZ_BAUT01000049.1"/>
</dbReference>
<dbReference type="AlphaFoldDB" id="W4Q615"/>
<keyword evidence="2" id="KW-1185">Reference proteome</keyword>